<keyword evidence="7 9" id="KW-0408">Iron</keyword>
<dbReference type="GO" id="GO:0005506">
    <property type="term" value="F:iron ion binding"/>
    <property type="evidence" value="ECO:0007669"/>
    <property type="project" value="UniProtKB-UniRule"/>
</dbReference>
<dbReference type="InterPro" id="IPR014710">
    <property type="entry name" value="RmlC-like_jellyroll"/>
</dbReference>
<dbReference type="GO" id="GO:0010308">
    <property type="term" value="F:acireductone dioxygenase (Ni2+-requiring) activity"/>
    <property type="evidence" value="ECO:0007669"/>
    <property type="project" value="UniProtKB-UniRule"/>
</dbReference>
<keyword evidence="2 9" id="KW-0533">Nickel</keyword>
<dbReference type="Pfam" id="PF03079">
    <property type="entry name" value="ARD"/>
    <property type="match status" value="1"/>
</dbReference>
<dbReference type="GO" id="GO:0016151">
    <property type="term" value="F:nickel cation binding"/>
    <property type="evidence" value="ECO:0007669"/>
    <property type="project" value="UniProtKB-UniRule"/>
</dbReference>
<dbReference type="GO" id="GO:0019284">
    <property type="term" value="P:L-methionine salvage from S-adenosylmethionine"/>
    <property type="evidence" value="ECO:0007669"/>
    <property type="project" value="InterPro"/>
</dbReference>
<dbReference type="EMBL" id="JACHWP010000018">
    <property type="protein sequence ID" value="MBB3023948.1"/>
    <property type="molecule type" value="Genomic_DNA"/>
</dbReference>
<feature type="site" description="May play a role in metal incorporation in vivo" evidence="9">
    <location>
        <position position="100"/>
    </location>
</feature>
<dbReference type="GO" id="GO:0010309">
    <property type="term" value="F:acireductone dioxygenase [iron(II)-requiring] activity"/>
    <property type="evidence" value="ECO:0007669"/>
    <property type="project" value="UniProtKB-UniRule"/>
</dbReference>
<keyword evidence="6 9" id="KW-0560">Oxidoreductase</keyword>
<dbReference type="PANTHER" id="PTHR23418">
    <property type="entry name" value="ACIREDUCTONE DIOXYGENASE"/>
    <property type="match status" value="1"/>
</dbReference>
<feature type="binding site" evidence="9">
    <location>
        <position position="103"/>
    </location>
    <ligand>
        <name>Ni(2+)</name>
        <dbReference type="ChEBI" id="CHEBI:49786"/>
    </ligand>
</feature>
<evidence type="ECO:0000256" key="7">
    <source>
        <dbReference type="ARBA" id="ARBA00023004"/>
    </source>
</evidence>
<comment type="subunit">
    <text evidence="9">Monomer.</text>
</comment>
<keyword evidence="8 9" id="KW-0486">Methionine biosynthesis</keyword>
<dbReference type="AlphaFoldDB" id="A0A839QWD6"/>
<feature type="binding site" evidence="9">
    <location>
        <position position="107"/>
    </location>
    <ligand>
        <name>Ni(2+)</name>
        <dbReference type="ChEBI" id="CHEBI:49786"/>
    </ligand>
</feature>
<comment type="cofactor">
    <cofactor evidence="9">
        <name>Fe(2+)</name>
        <dbReference type="ChEBI" id="CHEBI:29033"/>
    </cofactor>
    <text evidence="9">Binds 1 Fe(2+) cation per monomer.</text>
</comment>
<comment type="catalytic activity">
    <reaction evidence="9">
        <text>1,2-dihydroxy-5-(methylsulfanyl)pent-1-en-3-one + O2 = 3-(methylsulfanyl)propanoate + CO + formate + 2 H(+)</text>
        <dbReference type="Rhea" id="RHEA:14161"/>
        <dbReference type="ChEBI" id="CHEBI:15378"/>
        <dbReference type="ChEBI" id="CHEBI:15379"/>
        <dbReference type="ChEBI" id="CHEBI:15740"/>
        <dbReference type="ChEBI" id="CHEBI:17245"/>
        <dbReference type="ChEBI" id="CHEBI:49016"/>
        <dbReference type="ChEBI" id="CHEBI:49252"/>
        <dbReference type="EC" id="1.13.11.53"/>
    </reaction>
</comment>
<comment type="catalytic activity">
    <reaction evidence="1 9">
        <text>1,2-dihydroxy-5-(methylsulfanyl)pent-1-en-3-one + O2 = 4-methylsulfanyl-2-oxobutanoate + formate + 2 H(+)</text>
        <dbReference type="Rhea" id="RHEA:24504"/>
        <dbReference type="ChEBI" id="CHEBI:15378"/>
        <dbReference type="ChEBI" id="CHEBI:15379"/>
        <dbReference type="ChEBI" id="CHEBI:15740"/>
        <dbReference type="ChEBI" id="CHEBI:16723"/>
        <dbReference type="ChEBI" id="CHEBI:49252"/>
        <dbReference type="EC" id="1.13.11.54"/>
    </reaction>
</comment>
<keyword evidence="4 9" id="KW-0479">Metal-binding</keyword>
<evidence type="ECO:0000256" key="6">
    <source>
        <dbReference type="ARBA" id="ARBA00023002"/>
    </source>
</evidence>
<feature type="binding site" evidence="9">
    <location>
        <position position="101"/>
    </location>
    <ligand>
        <name>Fe(2+)</name>
        <dbReference type="ChEBI" id="CHEBI:29033"/>
    </ligand>
</feature>
<evidence type="ECO:0000313" key="11">
    <source>
        <dbReference type="Proteomes" id="UP000568050"/>
    </source>
</evidence>
<dbReference type="Gene3D" id="2.60.120.10">
    <property type="entry name" value="Jelly Rolls"/>
    <property type="match status" value="1"/>
</dbReference>
<accession>A0A839QWD6</accession>
<evidence type="ECO:0000313" key="10">
    <source>
        <dbReference type="EMBL" id="MBB3023948.1"/>
    </source>
</evidence>
<dbReference type="CDD" id="cd02232">
    <property type="entry name" value="cupin_ARD"/>
    <property type="match status" value="1"/>
</dbReference>
<dbReference type="InterPro" id="IPR004313">
    <property type="entry name" value="ARD"/>
</dbReference>
<comment type="pathway">
    <text evidence="9">Amino-acid biosynthesis; L-methionine biosynthesis via salvage pathway; L-methionine from S-methyl-5-thio-alpha-D-ribose 1-phosphate: step 5/6.</text>
</comment>
<feature type="binding site" evidence="9">
    <location>
        <position position="145"/>
    </location>
    <ligand>
        <name>Fe(2+)</name>
        <dbReference type="ChEBI" id="CHEBI:29033"/>
    </ligand>
</feature>
<keyword evidence="11" id="KW-1185">Reference proteome</keyword>
<dbReference type="SUPFAM" id="SSF51182">
    <property type="entry name" value="RmlC-like cupins"/>
    <property type="match status" value="1"/>
</dbReference>
<keyword evidence="5 9" id="KW-0223">Dioxygenase</keyword>
<dbReference type="EC" id="1.13.11.53" evidence="9"/>
<dbReference type="EC" id="1.13.11.54" evidence="9"/>
<evidence type="ECO:0000256" key="4">
    <source>
        <dbReference type="ARBA" id="ARBA00022723"/>
    </source>
</evidence>
<dbReference type="UniPathway" id="UPA00904">
    <property type="reaction ID" value="UER00878"/>
</dbReference>
<proteinExistence type="inferred from homology"/>
<name>A0A839QWD6_9MICO</name>
<organism evidence="10 11">
    <name type="scientific">Helcobacillus massiliensis</name>
    <dbReference type="NCBI Taxonomy" id="521392"/>
    <lineage>
        <taxon>Bacteria</taxon>
        <taxon>Bacillati</taxon>
        <taxon>Actinomycetota</taxon>
        <taxon>Actinomycetes</taxon>
        <taxon>Micrococcales</taxon>
        <taxon>Dermabacteraceae</taxon>
        <taxon>Helcobacillus</taxon>
    </lineage>
</organism>
<sequence>MTILIKWAADAPETELLRTEEPAEIRKELSTLGVRYEQWPTYDLAPDADQDAVLAAYRDEVQRLTEEEDFTLVDVMRLKNTGQEDFWEKAKAGREKFLDEHRHDDDEVRFFVDGAGTFYLNIEDTVYAVLCEQGDLLSVPEGSTHWFDMGEKAPEFTAIRFFHDGEGWVGDFTGSPISQNFPTHDQILASRAAA</sequence>
<gene>
    <name evidence="9" type="primary">mtnD</name>
    <name evidence="10" type="ORF">FHX50_002255</name>
</gene>
<evidence type="ECO:0000256" key="9">
    <source>
        <dbReference type="HAMAP-Rule" id="MF_01682"/>
    </source>
</evidence>
<keyword evidence="3 9" id="KW-0028">Amino-acid biosynthesis</keyword>
<evidence type="ECO:0000256" key="1">
    <source>
        <dbReference type="ARBA" id="ARBA00000428"/>
    </source>
</evidence>
<feature type="site" description="Important to generate the dianion" evidence="9">
    <location>
        <position position="109"/>
    </location>
</feature>
<evidence type="ECO:0000256" key="8">
    <source>
        <dbReference type="ARBA" id="ARBA00023167"/>
    </source>
</evidence>
<dbReference type="InterPro" id="IPR011051">
    <property type="entry name" value="RmlC_Cupin_sf"/>
</dbReference>
<feature type="binding site" evidence="9">
    <location>
        <position position="101"/>
    </location>
    <ligand>
        <name>Ni(2+)</name>
        <dbReference type="ChEBI" id="CHEBI:49786"/>
    </ligand>
</feature>
<feature type="binding site" evidence="9">
    <location>
        <position position="107"/>
    </location>
    <ligand>
        <name>Fe(2+)</name>
        <dbReference type="ChEBI" id="CHEBI:29033"/>
    </ligand>
</feature>
<reference evidence="10 11" key="1">
    <citation type="submission" date="2020-08" db="EMBL/GenBank/DDBJ databases">
        <title>Sequencing the genomes of 1000 actinobacteria strains.</title>
        <authorList>
            <person name="Klenk H.-P."/>
        </authorList>
    </citation>
    <scope>NUCLEOTIDE SEQUENCE [LARGE SCALE GENOMIC DNA]</scope>
    <source>
        <strain evidence="10 11">DSM 23040</strain>
    </source>
</reference>
<feature type="binding site" evidence="9">
    <location>
        <position position="103"/>
    </location>
    <ligand>
        <name>Fe(2+)</name>
        <dbReference type="ChEBI" id="CHEBI:29033"/>
    </ligand>
</feature>
<comment type="cofactor">
    <cofactor evidence="9">
        <name>Ni(2+)</name>
        <dbReference type="ChEBI" id="CHEBI:49786"/>
    </cofactor>
    <text evidence="9">Binds 1 nickel ion per monomer.</text>
</comment>
<protein>
    <recommendedName>
        <fullName evidence="9">Acireductone dioxygenase</fullName>
    </recommendedName>
    <alternativeName>
        <fullName evidence="9">1,2-dihydroxy-3-keto-5-methylthiopentene dioxygenase</fullName>
        <shortName evidence="9">DHK-MTPene dioxygenase</shortName>
    </alternativeName>
    <alternativeName>
        <fullName evidence="9">Acireductone dioxygenase (Fe(2+)-requiring)</fullName>
        <shortName evidence="9">ARD'</shortName>
        <shortName evidence="9">Fe-ARD</shortName>
        <ecNumber evidence="9">1.13.11.54</ecNumber>
    </alternativeName>
    <alternativeName>
        <fullName evidence="9">Acireductone dioxygenase (Ni(2+)-requiring)</fullName>
        <shortName evidence="9">ARD</shortName>
        <shortName evidence="9">Ni-ARD</shortName>
        <ecNumber evidence="9">1.13.11.53</ecNumber>
    </alternativeName>
</protein>
<dbReference type="HAMAP" id="MF_01682">
    <property type="entry name" value="Salvage_MtnD"/>
    <property type="match status" value="1"/>
</dbReference>
<feature type="binding site" evidence="9">
    <location>
        <position position="145"/>
    </location>
    <ligand>
        <name>Ni(2+)</name>
        <dbReference type="ChEBI" id="CHEBI:49786"/>
    </ligand>
</feature>
<evidence type="ECO:0000256" key="2">
    <source>
        <dbReference type="ARBA" id="ARBA00022596"/>
    </source>
</evidence>
<dbReference type="InterPro" id="IPR023956">
    <property type="entry name" value="ARD_bac"/>
</dbReference>
<dbReference type="GO" id="GO:0019509">
    <property type="term" value="P:L-methionine salvage from methylthioadenosine"/>
    <property type="evidence" value="ECO:0007669"/>
    <property type="project" value="UniProtKB-UniRule"/>
</dbReference>
<feature type="site" description="May play a role in transmitting local conformational changes" evidence="9">
    <location>
        <position position="106"/>
    </location>
</feature>
<dbReference type="PANTHER" id="PTHR23418:SF0">
    <property type="entry name" value="ACIREDUCTONE DIOXYGENASE"/>
    <property type="match status" value="1"/>
</dbReference>
<dbReference type="Proteomes" id="UP000568050">
    <property type="component" value="Unassembled WGS sequence"/>
</dbReference>
<comment type="caution">
    <text evidence="10">The sequence shown here is derived from an EMBL/GenBank/DDBJ whole genome shotgun (WGS) entry which is preliminary data.</text>
</comment>
<dbReference type="RefSeq" id="WP_183377244.1">
    <property type="nucleotide sequence ID" value="NZ_CBCSFZ010000037.1"/>
</dbReference>
<comment type="similarity">
    <text evidence="9">Belongs to the acireductone dioxygenase (ARD) family.</text>
</comment>
<comment type="function">
    <text evidence="9">Catalyzes 2 different reactions between oxygene and the acireductone 1,2-dihydroxy-3-keto-5-methylthiopentene (DHK-MTPene) depending upon the metal bound in the active site. Fe-containing acireductone dioxygenase (Fe-ARD) produces formate and 2-keto-4-methylthiobutyrate (KMTB), the alpha-ketoacid precursor of methionine in the methionine recycle pathway. Ni-containing acireductone dioxygenase (Ni-ARD) produces methylthiopropionate, carbon monoxide and formate, and does not lie on the methionine recycle pathway.</text>
</comment>
<evidence type="ECO:0000256" key="5">
    <source>
        <dbReference type="ARBA" id="ARBA00022964"/>
    </source>
</evidence>
<evidence type="ECO:0000256" key="3">
    <source>
        <dbReference type="ARBA" id="ARBA00022605"/>
    </source>
</evidence>